<dbReference type="RefSeq" id="WP_034719506.1">
    <property type="nucleotide sequence ID" value="NZ_FOIX01000004.1"/>
</dbReference>
<evidence type="ECO:0000313" key="4">
    <source>
        <dbReference type="Proteomes" id="UP000270036"/>
    </source>
</evidence>
<reference evidence="2 4" key="2">
    <citation type="submission" date="2018-12" db="EMBL/GenBank/DDBJ databases">
        <authorList>
            <consortium name="Pathogen Informatics"/>
        </authorList>
    </citation>
    <scope>NUCLEOTIDE SEQUENCE [LARGE SCALE GENOMIC DNA]</scope>
    <source>
        <strain evidence="2 4">NCTC13489</strain>
    </source>
</reference>
<dbReference type="STRING" id="266748.HY04_10455"/>
<organism evidence="2 4">
    <name type="scientific">Kaistella antarctica</name>
    <dbReference type="NCBI Taxonomy" id="266748"/>
    <lineage>
        <taxon>Bacteria</taxon>
        <taxon>Pseudomonadati</taxon>
        <taxon>Bacteroidota</taxon>
        <taxon>Flavobacteriia</taxon>
        <taxon>Flavobacteriales</taxon>
        <taxon>Weeksellaceae</taxon>
        <taxon>Chryseobacterium group</taxon>
        <taxon>Kaistella</taxon>
    </lineage>
</organism>
<dbReference type="Proteomes" id="UP000028349">
    <property type="component" value="Unassembled WGS sequence"/>
</dbReference>
<proteinExistence type="predicted"/>
<dbReference type="Proteomes" id="UP000270036">
    <property type="component" value="Chromosome"/>
</dbReference>
<accession>A0A448NR70</accession>
<gene>
    <name evidence="1" type="ORF">HY04_10455</name>
    <name evidence="2" type="ORF">NCTC13489_01471</name>
</gene>
<dbReference type="KEGG" id="cant:NCTC13489_01471"/>
<protein>
    <submittedName>
        <fullName evidence="2">Uncharacterized protein</fullName>
    </submittedName>
</protein>
<dbReference type="EMBL" id="LR134441">
    <property type="protein sequence ID" value="VEH99308.1"/>
    <property type="molecule type" value="Genomic_DNA"/>
</dbReference>
<evidence type="ECO:0000313" key="2">
    <source>
        <dbReference type="EMBL" id="VEH99308.1"/>
    </source>
</evidence>
<evidence type="ECO:0000313" key="1">
    <source>
        <dbReference type="EMBL" id="KEY18878.1"/>
    </source>
</evidence>
<keyword evidence="3" id="KW-1185">Reference proteome</keyword>
<dbReference type="EMBL" id="JPEP01000002">
    <property type="protein sequence ID" value="KEY18878.1"/>
    <property type="molecule type" value="Genomic_DNA"/>
</dbReference>
<evidence type="ECO:0000313" key="3">
    <source>
        <dbReference type="Proteomes" id="UP000028349"/>
    </source>
</evidence>
<sequence>MKKATQNQIEQLEKLREKIKLSNDVETKTELLVSTEEILKEIDFMSNYYTNFVGDMRRYKNQKAIAIESALVTILDEAIEQYKN</sequence>
<name>A0A448NR70_9FLAO</name>
<dbReference type="AlphaFoldDB" id="A0A448NR70"/>
<reference evidence="1 3" key="1">
    <citation type="submission" date="2014-07" db="EMBL/GenBank/DDBJ databases">
        <authorList>
            <person name="Pisani N.G."/>
            <person name="Newman J.D."/>
        </authorList>
    </citation>
    <scope>NUCLEOTIDE SEQUENCE [LARGE SCALE GENOMIC DNA]</scope>
    <source>
        <strain evidence="1 3">LMG 24720</strain>
    </source>
</reference>
<dbReference type="OrthoDB" id="1275049at2"/>